<dbReference type="AlphaFoldDB" id="A0A2U1PVZ3"/>
<evidence type="ECO:0000256" key="4">
    <source>
        <dbReference type="ARBA" id="ARBA00022771"/>
    </source>
</evidence>
<dbReference type="SMART" id="SM00490">
    <property type="entry name" value="HELICc"/>
    <property type="match status" value="1"/>
</dbReference>
<keyword evidence="6" id="KW-0347">Helicase</keyword>
<dbReference type="PROSITE" id="PS51194">
    <property type="entry name" value="HELICASE_CTER"/>
    <property type="match status" value="1"/>
</dbReference>
<feature type="domain" description="Helicase C-terminal" evidence="13">
    <location>
        <begin position="916"/>
        <end position="1083"/>
    </location>
</feature>
<dbReference type="EMBL" id="PKPP01000676">
    <property type="protein sequence ID" value="PWA89877.1"/>
    <property type="molecule type" value="Genomic_DNA"/>
</dbReference>
<evidence type="ECO:0000256" key="9">
    <source>
        <dbReference type="PROSITE-ProRule" id="PRU00175"/>
    </source>
</evidence>
<dbReference type="InterPro" id="IPR000330">
    <property type="entry name" value="SNF2_N"/>
</dbReference>
<dbReference type="Gene3D" id="3.40.50.300">
    <property type="entry name" value="P-loop containing nucleotide triphosphate hydrolases"/>
    <property type="match status" value="1"/>
</dbReference>
<protein>
    <recommendedName>
        <fullName evidence="16">SNF2-related, N-terminal domain-containing protein</fullName>
    </recommendedName>
</protein>
<dbReference type="PANTHER" id="PTHR45626">
    <property type="entry name" value="TRANSCRIPTION TERMINATION FACTOR 2-RELATED"/>
    <property type="match status" value="1"/>
</dbReference>
<keyword evidence="15" id="KW-1185">Reference proteome</keyword>
<accession>A0A2U1PVZ3</accession>
<evidence type="ECO:0000313" key="15">
    <source>
        <dbReference type="Proteomes" id="UP000245207"/>
    </source>
</evidence>
<sequence>MDGLVRLLELAYSAGSVSVIDIMRLGFEREVQEERDWFSFLYGWCVHVADRVAYLDAIIRELEFCSNDVSVAQLVVELRSGDGLVFADSIMYFKTIRDFEAEKLANMQLFLQASGAHLRQRMQFLARFNAMCCISVVAWKKQENCRIRYCFLDEVVDLSSLWSGSKTSPHGASTSRTVSSGGSFDSERKRKMENFGRYPHTLYNSHDRFPTPFNKHCLDKESPKKASLSYDDTSLKNIKDEIEREHKVLNNMGPLPPKISQPEVPITINLDDDDPDICILEDMSQPPPKKPCQVDKKPNISGQWSSPSAPTTPNVSNHTRFEKKDEQSVYRAALQDLAQPTSEATLPDGALAVPLMKHQRIALSWMVQKETKNTHCIGGILADDQGLGKTISTIALILKERPPTSSYVGATEVKMEKAETFNLYDVDHDDVTKHDKSNLKVETLIKGAKSRPNAGTLIVCPKSVIRQWYDELHYKVSAKSRLSVLIYHGTKKTKDPDELSKYDVVLTTYSIVSNEVPIKALTEEDYDEDDYESFYRPASSSNKKRKLSKKLKKGAEKYILESSVSPLVKVRWFRVVLDEAHIIKNHRTKVSRACWGLKAKRRWCLSGTPIQNKIDDLYSYFRFLRYDPYDEIRTFRSTIKNLIKMDPEKGYKKLQAILTTMLLRRTKGTFIDGKPIISLPTKTVHMKKLHFTDEERNFYTALEERSRAEFQAFSNAGTVEQNYASILVMLLRLRQACGHPLLVIGSSSASELESSLEKAKQLSPEKRNSLLNCLKASLAICGICGDPPEDAVVTTCEHVFCNQCVLERLSSDDCECPSAGCEALLDPSLVFSRSALGLSDSDQNMYESSAEPLDHCSSNVTVKAEPVDHYSSNVSVKSEPLDYYISNDGINSSKFEAARALKSSKIKFAMEYIQSIVKPRGITMETSSSSFVGGSVVGEKAIVFSQWTKMLDFLEACLTDSSIGFRRLDGTMSIPERDKAVKDFNRRPEVSVMIMSLKAASLGLNMVAANHVILLDLWWNPTTEEQAIDRAHRIGQTRPVEVMRLTVEETIEDRILELQKEKRQIVASAFGEDEVGRRQTRLTVNDLRYLFGFE</sequence>
<keyword evidence="4 9" id="KW-0863">Zinc-finger</keyword>
<proteinExistence type="inferred from homology"/>
<evidence type="ECO:0000256" key="5">
    <source>
        <dbReference type="ARBA" id="ARBA00022801"/>
    </source>
</evidence>
<dbReference type="GO" id="GO:0006281">
    <property type="term" value="P:DNA repair"/>
    <property type="evidence" value="ECO:0007669"/>
    <property type="project" value="TreeGrafter"/>
</dbReference>
<dbReference type="InterPro" id="IPR050628">
    <property type="entry name" value="SNF2_RAD54_helicase_TF"/>
</dbReference>
<keyword evidence="5" id="KW-0378">Hydrolase</keyword>
<keyword evidence="8" id="KW-0067">ATP-binding</keyword>
<dbReference type="SUPFAM" id="SSF52540">
    <property type="entry name" value="P-loop containing nucleoside triphosphate hydrolases"/>
    <property type="match status" value="2"/>
</dbReference>
<feature type="region of interest" description="Disordered" evidence="10">
    <location>
        <begin position="285"/>
        <end position="321"/>
    </location>
</feature>
<reference evidence="14 15" key="1">
    <citation type="journal article" date="2018" name="Mol. Plant">
        <title>The genome of Artemisia annua provides insight into the evolution of Asteraceae family and artemisinin biosynthesis.</title>
        <authorList>
            <person name="Shen Q."/>
            <person name="Zhang L."/>
            <person name="Liao Z."/>
            <person name="Wang S."/>
            <person name="Yan T."/>
            <person name="Shi P."/>
            <person name="Liu M."/>
            <person name="Fu X."/>
            <person name="Pan Q."/>
            <person name="Wang Y."/>
            <person name="Lv Z."/>
            <person name="Lu X."/>
            <person name="Zhang F."/>
            <person name="Jiang W."/>
            <person name="Ma Y."/>
            <person name="Chen M."/>
            <person name="Hao X."/>
            <person name="Li L."/>
            <person name="Tang Y."/>
            <person name="Lv G."/>
            <person name="Zhou Y."/>
            <person name="Sun X."/>
            <person name="Brodelius P.E."/>
            <person name="Rose J.K.C."/>
            <person name="Tang K."/>
        </authorList>
    </citation>
    <scope>NUCLEOTIDE SEQUENCE [LARGE SCALE GENOMIC DNA]</scope>
    <source>
        <strain evidence="15">cv. Huhao1</strain>
        <tissue evidence="14">Leaf</tissue>
    </source>
</reference>
<dbReference type="InterPro" id="IPR001841">
    <property type="entry name" value="Znf_RING"/>
</dbReference>
<dbReference type="GO" id="GO:0005524">
    <property type="term" value="F:ATP binding"/>
    <property type="evidence" value="ECO:0007669"/>
    <property type="project" value="UniProtKB-KW"/>
</dbReference>
<feature type="compositionally biased region" description="Polar residues" evidence="10">
    <location>
        <begin position="300"/>
        <end position="318"/>
    </location>
</feature>
<dbReference type="Pfam" id="PF13923">
    <property type="entry name" value="zf-C3HC4_2"/>
    <property type="match status" value="1"/>
</dbReference>
<dbReference type="InterPro" id="IPR017907">
    <property type="entry name" value="Znf_RING_CS"/>
</dbReference>
<dbReference type="GO" id="GO:0005634">
    <property type="term" value="C:nucleus"/>
    <property type="evidence" value="ECO:0007669"/>
    <property type="project" value="TreeGrafter"/>
</dbReference>
<comment type="similarity">
    <text evidence="1">Belongs to the SNF2/RAD54 helicase family. RAD16 subfamily.</text>
</comment>
<dbReference type="OrthoDB" id="448448at2759"/>
<evidence type="ECO:0000313" key="14">
    <source>
        <dbReference type="EMBL" id="PWA89877.1"/>
    </source>
</evidence>
<dbReference type="Proteomes" id="UP000245207">
    <property type="component" value="Unassembled WGS sequence"/>
</dbReference>
<evidence type="ECO:0008006" key="16">
    <source>
        <dbReference type="Google" id="ProtNLM"/>
    </source>
</evidence>
<keyword evidence="3" id="KW-0547">Nucleotide-binding</keyword>
<dbReference type="Pfam" id="PF00176">
    <property type="entry name" value="SNF2-rel_dom"/>
    <property type="match status" value="1"/>
</dbReference>
<feature type="compositionally biased region" description="Polar residues" evidence="10">
    <location>
        <begin position="164"/>
        <end position="183"/>
    </location>
</feature>
<dbReference type="InterPro" id="IPR013083">
    <property type="entry name" value="Znf_RING/FYVE/PHD"/>
</dbReference>
<evidence type="ECO:0000259" key="13">
    <source>
        <dbReference type="PROSITE" id="PS51194"/>
    </source>
</evidence>
<dbReference type="CDD" id="cd18793">
    <property type="entry name" value="SF2_C_SNF"/>
    <property type="match status" value="1"/>
</dbReference>
<evidence type="ECO:0000259" key="11">
    <source>
        <dbReference type="PROSITE" id="PS50089"/>
    </source>
</evidence>
<name>A0A2U1PVZ3_ARTAN</name>
<dbReference type="Pfam" id="PF00271">
    <property type="entry name" value="Helicase_C"/>
    <property type="match status" value="1"/>
</dbReference>
<evidence type="ECO:0000256" key="8">
    <source>
        <dbReference type="ARBA" id="ARBA00022840"/>
    </source>
</evidence>
<dbReference type="PROSITE" id="PS51192">
    <property type="entry name" value="HELICASE_ATP_BIND_1"/>
    <property type="match status" value="1"/>
</dbReference>
<dbReference type="InterPro" id="IPR049730">
    <property type="entry name" value="SNF2/RAD54-like_C"/>
</dbReference>
<keyword evidence="2" id="KW-0479">Metal-binding</keyword>
<dbReference type="PROSITE" id="PS00518">
    <property type="entry name" value="ZF_RING_1"/>
    <property type="match status" value="1"/>
</dbReference>
<evidence type="ECO:0000259" key="12">
    <source>
        <dbReference type="PROSITE" id="PS51192"/>
    </source>
</evidence>
<dbReference type="GO" id="GO:0008270">
    <property type="term" value="F:zinc ion binding"/>
    <property type="evidence" value="ECO:0007669"/>
    <property type="project" value="UniProtKB-KW"/>
</dbReference>
<feature type="domain" description="RING-type" evidence="11">
    <location>
        <begin position="781"/>
        <end position="817"/>
    </location>
</feature>
<dbReference type="PROSITE" id="PS50089">
    <property type="entry name" value="ZF_RING_2"/>
    <property type="match status" value="1"/>
</dbReference>
<evidence type="ECO:0000256" key="3">
    <source>
        <dbReference type="ARBA" id="ARBA00022741"/>
    </source>
</evidence>
<dbReference type="InterPro" id="IPR038718">
    <property type="entry name" value="SNF2-like_sf"/>
</dbReference>
<dbReference type="GO" id="GO:0004386">
    <property type="term" value="F:helicase activity"/>
    <property type="evidence" value="ECO:0007669"/>
    <property type="project" value="UniProtKB-KW"/>
</dbReference>
<dbReference type="InterPro" id="IPR014001">
    <property type="entry name" value="Helicase_ATP-bd"/>
</dbReference>
<dbReference type="SUPFAM" id="SSF57850">
    <property type="entry name" value="RING/U-box"/>
    <property type="match status" value="1"/>
</dbReference>
<gene>
    <name evidence="14" type="ORF">CTI12_AA106850</name>
</gene>
<dbReference type="InterPro" id="IPR027417">
    <property type="entry name" value="P-loop_NTPase"/>
</dbReference>
<evidence type="ECO:0000256" key="1">
    <source>
        <dbReference type="ARBA" id="ARBA00008438"/>
    </source>
</evidence>
<feature type="region of interest" description="Disordered" evidence="10">
    <location>
        <begin position="164"/>
        <end position="186"/>
    </location>
</feature>
<dbReference type="STRING" id="35608.A0A2U1PVZ3"/>
<dbReference type="SMART" id="SM00184">
    <property type="entry name" value="RING"/>
    <property type="match status" value="1"/>
</dbReference>
<evidence type="ECO:0000256" key="2">
    <source>
        <dbReference type="ARBA" id="ARBA00022723"/>
    </source>
</evidence>
<dbReference type="CDD" id="cd18008">
    <property type="entry name" value="DEXDc_SHPRH-like"/>
    <property type="match status" value="1"/>
</dbReference>
<dbReference type="GO" id="GO:0016787">
    <property type="term" value="F:hydrolase activity"/>
    <property type="evidence" value="ECO:0007669"/>
    <property type="project" value="UniProtKB-KW"/>
</dbReference>
<keyword evidence="7" id="KW-0862">Zinc</keyword>
<evidence type="ECO:0000256" key="7">
    <source>
        <dbReference type="ARBA" id="ARBA00022833"/>
    </source>
</evidence>
<dbReference type="Gene3D" id="3.30.40.10">
    <property type="entry name" value="Zinc/RING finger domain, C3HC4 (zinc finger)"/>
    <property type="match status" value="1"/>
</dbReference>
<dbReference type="Gene3D" id="3.40.50.10810">
    <property type="entry name" value="Tandem AAA-ATPase domain"/>
    <property type="match status" value="2"/>
</dbReference>
<evidence type="ECO:0000256" key="6">
    <source>
        <dbReference type="ARBA" id="ARBA00022806"/>
    </source>
</evidence>
<dbReference type="PANTHER" id="PTHR45626:SF16">
    <property type="entry name" value="ATP-DEPENDENT HELICASE ULS1"/>
    <property type="match status" value="1"/>
</dbReference>
<evidence type="ECO:0000256" key="10">
    <source>
        <dbReference type="SAM" id="MobiDB-lite"/>
    </source>
</evidence>
<feature type="domain" description="Helicase ATP-binding" evidence="12">
    <location>
        <begin position="370"/>
        <end position="627"/>
    </location>
</feature>
<dbReference type="GO" id="GO:0008094">
    <property type="term" value="F:ATP-dependent activity, acting on DNA"/>
    <property type="evidence" value="ECO:0007669"/>
    <property type="project" value="TreeGrafter"/>
</dbReference>
<dbReference type="InterPro" id="IPR001650">
    <property type="entry name" value="Helicase_C-like"/>
</dbReference>
<comment type="caution">
    <text evidence="14">The sequence shown here is derived from an EMBL/GenBank/DDBJ whole genome shotgun (WGS) entry which is preliminary data.</text>
</comment>
<organism evidence="14 15">
    <name type="scientific">Artemisia annua</name>
    <name type="common">Sweet wormwood</name>
    <dbReference type="NCBI Taxonomy" id="35608"/>
    <lineage>
        <taxon>Eukaryota</taxon>
        <taxon>Viridiplantae</taxon>
        <taxon>Streptophyta</taxon>
        <taxon>Embryophyta</taxon>
        <taxon>Tracheophyta</taxon>
        <taxon>Spermatophyta</taxon>
        <taxon>Magnoliopsida</taxon>
        <taxon>eudicotyledons</taxon>
        <taxon>Gunneridae</taxon>
        <taxon>Pentapetalae</taxon>
        <taxon>asterids</taxon>
        <taxon>campanulids</taxon>
        <taxon>Asterales</taxon>
        <taxon>Asteraceae</taxon>
        <taxon>Asteroideae</taxon>
        <taxon>Anthemideae</taxon>
        <taxon>Artemisiinae</taxon>
        <taxon>Artemisia</taxon>
    </lineage>
</organism>
<dbReference type="SMART" id="SM00487">
    <property type="entry name" value="DEXDc"/>
    <property type="match status" value="1"/>
</dbReference>